<feature type="region of interest" description="Disordered" evidence="1">
    <location>
        <begin position="438"/>
        <end position="530"/>
    </location>
</feature>
<feature type="compositionally biased region" description="Polar residues" evidence="1">
    <location>
        <begin position="470"/>
        <end position="487"/>
    </location>
</feature>
<name>A0ABR3FJL7_9AGAR</name>
<dbReference type="Proteomes" id="UP001465976">
    <property type="component" value="Unassembled WGS sequence"/>
</dbReference>
<proteinExistence type="predicted"/>
<reference evidence="2 3" key="1">
    <citation type="submission" date="2024-02" db="EMBL/GenBank/DDBJ databases">
        <title>A draft genome for the cacao thread blight pathogen Marasmius crinis-equi.</title>
        <authorList>
            <person name="Cohen S.P."/>
            <person name="Baruah I.K."/>
            <person name="Amoako-Attah I."/>
            <person name="Bukari Y."/>
            <person name="Meinhardt L.W."/>
            <person name="Bailey B.A."/>
        </authorList>
    </citation>
    <scope>NUCLEOTIDE SEQUENCE [LARGE SCALE GENOMIC DNA]</scope>
    <source>
        <strain evidence="2 3">GH-76</strain>
    </source>
</reference>
<evidence type="ECO:0000313" key="3">
    <source>
        <dbReference type="Proteomes" id="UP001465976"/>
    </source>
</evidence>
<gene>
    <name evidence="2" type="ORF">V5O48_006526</name>
</gene>
<organism evidence="2 3">
    <name type="scientific">Marasmius crinis-equi</name>
    <dbReference type="NCBI Taxonomy" id="585013"/>
    <lineage>
        <taxon>Eukaryota</taxon>
        <taxon>Fungi</taxon>
        <taxon>Dikarya</taxon>
        <taxon>Basidiomycota</taxon>
        <taxon>Agaricomycotina</taxon>
        <taxon>Agaricomycetes</taxon>
        <taxon>Agaricomycetidae</taxon>
        <taxon>Agaricales</taxon>
        <taxon>Marasmiineae</taxon>
        <taxon>Marasmiaceae</taxon>
        <taxon>Marasmius</taxon>
    </lineage>
</organism>
<sequence length="530" mass="59502">METENSRQRIRRLLPSYRDNRSEYFRTAHSLARGLRSLRLSQDPSHLAPCENHITTVVGSYRSPQEPPLLEELLFLYPLRDLDYLGANLRGVYQDGGAQTYHGLLFAVRLVTYLLHNVERAAFGRIDPVGPGSQELSPPYTFIRTSFDGTLKALEKQIESVQILVLDQIYAGAGTGRQVLHLLESLSAPALTTLAFTIHTFDTVDCAAVTRVLKKHTGITCIIINRCEYFGKQEERIEYDRDWRQALDHNMREWGRNARSLGEFRYQVGIQGHVPTKVILETGEVLDNLFFRKEYKDMWIPDNLEVQVLVYVPCHGKITPALSGKTWDHHLSIDLIPVGCSADDEDFPPVVEGIHWEHPVPSGTQWQDGKIRLLPEVPRGYYKIAIHLNQKKESNTGVRPWSFEGLTVEFTPTPPSNETFTQTTGVTESLEAEMWATKDSAQDTTHTQPILNPHSDHSSISLKIRPPPSQSLDTAQESAERLQSGSPSPGIEGPVFRFLTSGSVGNQAARPIDSTYLRVGNDTPNGQPCS</sequence>
<dbReference type="EMBL" id="JBAHYK010000304">
    <property type="protein sequence ID" value="KAL0575435.1"/>
    <property type="molecule type" value="Genomic_DNA"/>
</dbReference>
<accession>A0ABR3FJL7</accession>
<evidence type="ECO:0000313" key="2">
    <source>
        <dbReference type="EMBL" id="KAL0575435.1"/>
    </source>
</evidence>
<comment type="caution">
    <text evidence="2">The sequence shown here is derived from an EMBL/GenBank/DDBJ whole genome shotgun (WGS) entry which is preliminary data.</text>
</comment>
<protein>
    <submittedName>
        <fullName evidence="2">Uncharacterized protein</fullName>
    </submittedName>
</protein>
<evidence type="ECO:0000256" key="1">
    <source>
        <dbReference type="SAM" id="MobiDB-lite"/>
    </source>
</evidence>
<keyword evidence="3" id="KW-1185">Reference proteome</keyword>